<dbReference type="InterPro" id="IPR003660">
    <property type="entry name" value="HAMP_dom"/>
</dbReference>
<keyword evidence="11 14" id="KW-1133">Transmembrane helix</keyword>
<organism evidence="17 18">
    <name type="scientific">Cohnella terricola</name>
    <dbReference type="NCBI Taxonomy" id="1289167"/>
    <lineage>
        <taxon>Bacteria</taxon>
        <taxon>Bacillati</taxon>
        <taxon>Bacillota</taxon>
        <taxon>Bacilli</taxon>
        <taxon>Bacillales</taxon>
        <taxon>Paenibacillaceae</taxon>
        <taxon>Cohnella</taxon>
    </lineage>
</organism>
<dbReference type="InterPro" id="IPR050640">
    <property type="entry name" value="Bact_2-comp_sensor_kinase"/>
</dbReference>
<keyword evidence="18" id="KW-1185">Reference proteome</keyword>
<evidence type="ECO:0000259" key="16">
    <source>
        <dbReference type="PROSITE" id="PS50885"/>
    </source>
</evidence>
<dbReference type="CDD" id="cd06225">
    <property type="entry name" value="HAMP"/>
    <property type="match status" value="1"/>
</dbReference>
<dbReference type="PRINTS" id="PR00344">
    <property type="entry name" value="BCTRLSENSOR"/>
</dbReference>
<dbReference type="Pfam" id="PF06580">
    <property type="entry name" value="His_kinase"/>
    <property type="match status" value="1"/>
</dbReference>
<dbReference type="Gene3D" id="3.30.565.10">
    <property type="entry name" value="Histidine kinase-like ATPase, C-terminal domain"/>
    <property type="match status" value="1"/>
</dbReference>
<evidence type="ECO:0000259" key="15">
    <source>
        <dbReference type="PROSITE" id="PS50109"/>
    </source>
</evidence>
<dbReference type="InterPro" id="IPR005467">
    <property type="entry name" value="His_kinase_dom"/>
</dbReference>
<comment type="caution">
    <text evidence="17">The sequence shown here is derived from an EMBL/GenBank/DDBJ whole genome shotgun (WGS) entry which is preliminary data.</text>
</comment>
<comment type="catalytic activity">
    <reaction evidence="1">
        <text>ATP + protein L-histidine = ADP + protein N-phospho-L-histidine.</text>
        <dbReference type="EC" id="2.7.13.3"/>
    </reaction>
</comment>
<evidence type="ECO:0000256" key="12">
    <source>
        <dbReference type="ARBA" id="ARBA00023012"/>
    </source>
</evidence>
<evidence type="ECO:0000256" key="3">
    <source>
        <dbReference type="ARBA" id="ARBA00012438"/>
    </source>
</evidence>
<dbReference type="GO" id="GO:0005524">
    <property type="term" value="F:ATP binding"/>
    <property type="evidence" value="ECO:0007669"/>
    <property type="project" value="UniProtKB-KW"/>
</dbReference>
<feature type="transmembrane region" description="Helical" evidence="14">
    <location>
        <begin position="15"/>
        <end position="38"/>
    </location>
</feature>
<dbReference type="SMART" id="SM00304">
    <property type="entry name" value="HAMP"/>
    <property type="match status" value="1"/>
</dbReference>
<evidence type="ECO:0000256" key="13">
    <source>
        <dbReference type="ARBA" id="ARBA00023136"/>
    </source>
</evidence>
<dbReference type="GO" id="GO:0000155">
    <property type="term" value="F:phosphorelay sensor kinase activity"/>
    <property type="evidence" value="ECO:0007669"/>
    <property type="project" value="InterPro"/>
</dbReference>
<dbReference type="Proteomes" id="UP000316330">
    <property type="component" value="Unassembled WGS sequence"/>
</dbReference>
<dbReference type="Pfam" id="PF00672">
    <property type="entry name" value="HAMP"/>
    <property type="match status" value="1"/>
</dbReference>
<dbReference type="GO" id="GO:0005886">
    <property type="term" value="C:plasma membrane"/>
    <property type="evidence" value="ECO:0007669"/>
    <property type="project" value="UniProtKB-SubCell"/>
</dbReference>
<proteinExistence type="predicted"/>
<dbReference type="InterPro" id="IPR036890">
    <property type="entry name" value="HATPase_C_sf"/>
</dbReference>
<dbReference type="Pfam" id="PF02518">
    <property type="entry name" value="HATPase_c"/>
    <property type="match status" value="1"/>
</dbReference>
<keyword evidence="10" id="KW-0067">ATP-binding</keyword>
<keyword evidence="8" id="KW-0547">Nucleotide-binding</keyword>
<keyword evidence="7 14" id="KW-0812">Transmembrane</keyword>
<accession>A0A559JNL5</accession>
<name>A0A559JNL5_9BACL</name>
<evidence type="ECO:0000256" key="6">
    <source>
        <dbReference type="ARBA" id="ARBA00022679"/>
    </source>
</evidence>
<dbReference type="InterPro" id="IPR010559">
    <property type="entry name" value="Sig_transdc_His_kin_internal"/>
</dbReference>
<evidence type="ECO:0000256" key="5">
    <source>
        <dbReference type="ARBA" id="ARBA00022553"/>
    </source>
</evidence>
<dbReference type="EMBL" id="VNJJ01000004">
    <property type="protein sequence ID" value="TVY01455.1"/>
    <property type="molecule type" value="Genomic_DNA"/>
</dbReference>
<comment type="subcellular location">
    <subcellularLocation>
        <location evidence="2">Cell membrane</location>
        <topology evidence="2">Multi-pass membrane protein</topology>
    </subcellularLocation>
</comment>
<evidence type="ECO:0000256" key="4">
    <source>
        <dbReference type="ARBA" id="ARBA00022475"/>
    </source>
</evidence>
<protein>
    <recommendedName>
        <fullName evidence="3">histidine kinase</fullName>
        <ecNumber evidence="3">2.7.13.3</ecNumber>
    </recommendedName>
</protein>
<dbReference type="PROSITE" id="PS50885">
    <property type="entry name" value="HAMP"/>
    <property type="match status" value="1"/>
</dbReference>
<keyword evidence="13 14" id="KW-0472">Membrane</keyword>
<dbReference type="Gene3D" id="3.30.450.20">
    <property type="entry name" value="PAS domain"/>
    <property type="match status" value="2"/>
</dbReference>
<keyword evidence="4" id="KW-1003">Cell membrane</keyword>
<reference evidence="17 18" key="1">
    <citation type="submission" date="2019-07" db="EMBL/GenBank/DDBJ databases">
        <authorList>
            <person name="Kim J."/>
        </authorList>
    </citation>
    <scope>NUCLEOTIDE SEQUENCE [LARGE SCALE GENOMIC DNA]</scope>
    <source>
        <strain evidence="17 18">G13</strain>
    </source>
</reference>
<dbReference type="SUPFAM" id="SSF158472">
    <property type="entry name" value="HAMP domain-like"/>
    <property type="match status" value="1"/>
</dbReference>
<feature type="domain" description="Histidine kinase" evidence="15">
    <location>
        <begin position="412"/>
        <end position="588"/>
    </location>
</feature>
<evidence type="ECO:0000256" key="1">
    <source>
        <dbReference type="ARBA" id="ARBA00000085"/>
    </source>
</evidence>
<keyword evidence="6" id="KW-0808">Transferase</keyword>
<keyword evidence="5" id="KW-0597">Phosphoprotein</keyword>
<dbReference type="PANTHER" id="PTHR34220">
    <property type="entry name" value="SENSOR HISTIDINE KINASE YPDA"/>
    <property type="match status" value="1"/>
</dbReference>
<dbReference type="Pfam" id="PF02743">
    <property type="entry name" value="dCache_1"/>
    <property type="match status" value="1"/>
</dbReference>
<dbReference type="PANTHER" id="PTHR34220:SF7">
    <property type="entry name" value="SENSOR HISTIDINE KINASE YPDA"/>
    <property type="match status" value="1"/>
</dbReference>
<dbReference type="OrthoDB" id="9776552at2"/>
<sequence>MRNGLFPNRSIRFKLLFYFVIIISFSILAIGLLGSTLYQNSIKDEMNTHTTQMMNQVKSHVQVYMEEMDNIAYYLSRNETVLDFVRTPPSSAGESQESENKVKAVQSMYLDKHAEIAGTIVVSRNGRFAGSKLERITRDPLTAESWYRAGVEEPDRLHLISHPIGRNIRTAEENISADQILSFVRAIKDPDSGRVLGAILIDMKLDIIQDLIDAASLGKSGFIFIMDESGGIVYSPVNPIVYRIPGEWFADPTGSSVKTIRSADYQIFHHTFSGIGWRIVGVFPLDESLKVVKEIRLFTALIAVVTLFLAFVASVYFTNSIVLPLGKLRSLMKRVEAGDLSLRFRSKSKDEIGQLGNSFNNMVDEIDNLIALVYQEQKAKREAELKTLQAQIKPHFLYNTLDTIQWMALDREADDIAEIVIALTHLFRISLSKGQEIIPLRDELQHVVSYLKIQMARYEGKLDYVIDVPESLLSTPILKILLQPLVENAIYHGIKPKTEKGLITIRGRKEAYMLVLVVEDNGIGIPGDVMSRINELLQSEHQVGEERGYGLFNVNERIKLSHGKAYGLTLESEYGRGTKAILHLPLNG</sequence>
<evidence type="ECO:0000256" key="7">
    <source>
        <dbReference type="ARBA" id="ARBA00022692"/>
    </source>
</evidence>
<dbReference type="PROSITE" id="PS50109">
    <property type="entry name" value="HIS_KIN"/>
    <property type="match status" value="1"/>
</dbReference>
<dbReference type="EC" id="2.7.13.3" evidence="3"/>
<evidence type="ECO:0000256" key="10">
    <source>
        <dbReference type="ARBA" id="ARBA00022840"/>
    </source>
</evidence>
<evidence type="ECO:0000256" key="9">
    <source>
        <dbReference type="ARBA" id="ARBA00022777"/>
    </source>
</evidence>
<gene>
    <name evidence="17" type="ORF">FPZ45_08335</name>
</gene>
<dbReference type="InterPro" id="IPR033479">
    <property type="entry name" value="dCache_1"/>
</dbReference>
<dbReference type="InterPro" id="IPR003594">
    <property type="entry name" value="HATPase_dom"/>
</dbReference>
<evidence type="ECO:0000256" key="8">
    <source>
        <dbReference type="ARBA" id="ARBA00022741"/>
    </source>
</evidence>
<evidence type="ECO:0000313" key="17">
    <source>
        <dbReference type="EMBL" id="TVY01455.1"/>
    </source>
</evidence>
<dbReference type="SMART" id="SM00387">
    <property type="entry name" value="HATPase_c"/>
    <property type="match status" value="1"/>
</dbReference>
<dbReference type="AlphaFoldDB" id="A0A559JNL5"/>
<evidence type="ECO:0000313" key="18">
    <source>
        <dbReference type="Proteomes" id="UP000316330"/>
    </source>
</evidence>
<evidence type="ECO:0000256" key="11">
    <source>
        <dbReference type="ARBA" id="ARBA00022989"/>
    </source>
</evidence>
<evidence type="ECO:0000256" key="14">
    <source>
        <dbReference type="SAM" id="Phobius"/>
    </source>
</evidence>
<keyword evidence="9 17" id="KW-0418">Kinase</keyword>
<dbReference type="Gene3D" id="6.10.340.10">
    <property type="match status" value="1"/>
</dbReference>
<keyword evidence="12" id="KW-0902">Two-component regulatory system</keyword>
<dbReference type="SUPFAM" id="SSF55874">
    <property type="entry name" value="ATPase domain of HSP90 chaperone/DNA topoisomerase II/histidine kinase"/>
    <property type="match status" value="1"/>
</dbReference>
<dbReference type="InterPro" id="IPR004358">
    <property type="entry name" value="Sig_transdc_His_kin-like_C"/>
</dbReference>
<feature type="transmembrane region" description="Helical" evidence="14">
    <location>
        <begin position="297"/>
        <end position="317"/>
    </location>
</feature>
<feature type="domain" description="HAMP" evidence="16">
    <location>
        <begin position="319"/>
        <end position="371"/>
    </location>
</feature>
<evidence type="ECO:0000256" key="2">
    <source>
        <dbReference type="ARBA" id="ARBA00004651"/>
    </source>
</evidence>